<protein>
    <submittedName>
        <fullName evidence="1">Uncharacterized protein</fullName>
    </submittedName>
</protein>
<name>A0A931HTB6_9BACI</name>
<organism evidence="1 2">
    <name type="scientific">Halobacillus yeomjeoni</name>
    <dbReference type="NCBI Taxonomy" id="311194"/>
    <lineage>
        <taxon>Bacteria</taxon>
        <taxon>Bacillati</taxon>
        <taxon>Bacillota</taxon>
        <taxon>Bacilli</taxon>
        <taxon>Bacillales</taxon>
        <taxon>Bacillaceae</taxon>
        <taxon>Halobacillus</taxon>
    </lineage>
</organism>
<dbReference type="AlphaFoldDB" id="A0A931HTB6"/>
<comment type="caution">
    <text evidence="1">The sequence shown here is derived from an EMBL/GenBank/DDBJ whole genome shotgun (WGS) entry which is preliminary data.</text>
</comment>
<accession>A0A931HTB6</accession>
<keyword evidence="2" id="KW-1185">Reference proteome</keyword>
<evidence type="ECO:0000313" key="2">
    <source>
        <dbReference type="Proteomes" id="UP000614490"/>
    </source>
</evidence>
<dbReference type="RefSeq" id="WP_197315717.1">
    <property type="nucleotide sequence ID" value="NZ_JADZSC010000001.1"/>
</dbReference>
<reference evidence="1 2" key="1">
    <citation type="journal article" date="2005" name="Int. J. Syst. Evol. Microbiol.">
        <title>Halobacillus yeomjeoni sp. nov., isolated from a marine solar saltern in Korea.</title>
        <authorList>
            <person name="Yoon J.H."/>
            <person name="Kang S.J."/>
            <person name="Lee C.H."/>
            <person name="Oh H.W."/>
            <person name="Oh T.K."/>
        </authorList>
    </citation>
    <scope>NUCLEOTIDE SEQUENCE [LARGE SCALE GENOMIC DNA]</scope>
    <source>
        <strain evidence="1 2">KCTC 3957</strain>
    </source>
</reference>
<dbReference type="EMBL" id="JADZSC010000001">
    <property type="protein sequence ID" value="MBH0229086.1"/>
    <property type="molecule type" value="Genomic_DNA"/>
</dbReference>
<sequence length="120" mass="14091">MSEYLIDHLTRCIVQSLPEQQRALYKYVIDREDLLADKVATPGEFMSLLETDQTYQKAADHFGMTWLELLQSLKKIEEHIADCIERMVNEVSWTDCTHLINKEGQQMFYVDLPRIDHPTC</sequence>
<dbReference type="Proteomes" id="UP000614490">
    <property type="component" value="Unassembled WGS sequence"/>
</dbReference>
<gene>
    <name evidence="1" type="ORF">H0267_02560</name>
</gene>
<evidence type="ECO:0000313" key="1">
    <source>
        <dbReference type="EMBL" id="MBH0229086.1"/>
    </source>
</evidence>
<proteinExistence type="predicted"/>